<protein>
    <recommendedName>
        <fullName evidence="3">ABC transporter ATP-binding protein</fullName>
    </recommendedName>
</protein>
<gene>
    <name evidence="1" type="ORF">AM629_20340</name>
</gene>
<dbReference type="PANTHER" id="PTHR24221:SF647">
    <property type="entry name" value="BLL6336 PROTEIN"/>
    <property type="match status" value="1"/>
</dbReference>
<keyword evidence="2" id="KW-1185">Reference proteome</keyword>
<dbReference type="RefSeq" id="WP_054481517.1">
    <property type="nucleotide sequence ID" value="NZ_CAWMRL010000110.1"/>
</dbReference>
<dbReference type="Proteomes" id="UP000037727">
    <property type="component" value="Unassembled WGS sequence"/>
</dbReference>
<proteinExistence type="predicted"/>
<dbReference type="PANTHER" id="PTHR24221">
    <property type="entry name" value="ATP-BINDING CASSETTE SUB-FAMILY B"/>
    <property type="match status" value="1"/>
</dbReference>
<evidence type="ECO:0008006" key="3">
    <source>
        <dbReference type="Google" id="ProtNLM"/>
    </source>
</evidence>
<sequence>MSSLRRQIGVVLQDNMLFNRSIRENIALSDPGAPREVVVHAARPPGAHEFILELPEDLE</sequence>
<evidence type="ECO:0000313" key="2">
    <source>
        <dbReference type="Proteomes" id="UP000037727"/>
    </source>
</evidence>
<name>A0ABR5K6S3_9GAMM</name>
<reference evidence="1 2" key="1">
    <citation type="submission" date="2015-09" db="EMBL/GenBank/DDBJ databases">
        <title>Draft genome sequence and assembly of Photorhabdus sp. VMG, a bacterial symbiont associated with Heterorhabditis zealandica.</title>
        <authorList>
            <person name="Naidoo S."/>
            <person name="Featherston J."/>
            <person name="Mothupi B."/>
            <person name="Gray V.M."/>
        </authorList>
    </citation>
    <scope>NUCLEOTIDE SEQUENCE [LARGE SCALE GENOMIC DNA]</scope>
    <source>
        <strain evidence="1 2">VMG</strain>
    </source>
</reference>
<dbReference type="InterPro" id="IPR039421">
    <property type="entry name" value="Type_1_exporter"/>
</dbReference>
<dbReference type="InterPro" id="IPR027417">
    <property type="entry name" value="P-loop_NTPase"/>
</dbReference>
<organism evidence="1 2">
    <name type="scientific">Photorhabdus heterorhabditis</name>
    <dbReference type="NCBI Taxonomy" id="880156"/>
    <lineage>
        <taxon>Bacteria</taxon>
        <taxon>Pseudomonadati</taxon>
        <taxon>Pseudomonadota</taxon>
        <taxon>Gammaproteobacteria</taxon>
        <taxon>Enterobacterales</taxon>
        <taxon>Morganellaceae</taxon>
        <taxon>Photorhabdus</taxon>
    </lineage>
</organism>
<evidence type="ECO:0000313" key="1">
    <source>
        <dbReference type="EMBL" id="KOY60256.1"/>
    </source>
</evidence>
<comment type="caution">
    <text evidence="1">The sequence shown here is derived from an EMBL/GenBank/DDBJ whole genome shotgun (WGS) entry which is preliminary data.</text>
</comment>
<dbReference type="SUPFAM" id="SSF52540">
    <property type="entry name" value="P-loop containing nucleoside triphosphate hydrolases"/>
    <property type="match status" value="1"/>
</dbReference>
<dbReference type="EMBL" id="LJCS01000110">
    <property type="protein sequence ID" value="KOY60256.1"/>
    <property type="molecule type" value="Genomic_DNA"/>
</dbReference>
<accession>A0ABR5K6S3</accession>
<dbReference type="Gene3D" id="3.40.50.300">
    <property type="entry name" value="P-loop containing nucleotide triphosphate hydrolases"/>
    <property type="match status" value="1"/>
</dbReference>